<sequence length="180" mass="20528">MYDKSTLLQVKVMKYVLTGPEIETLDSILMGQSLPYSIAMVPNLFLREYHLEVLYTVLAYLLVPENSVPANINLFISPKLGNLVKKFGQTKYPKSLQERDKPHEWMDVPNQSAQRILPCPHSQPIMCAALPLIASYATFTQTDQLMTSWTTSTSGRTKSKVSQKFHHCDHQPCVWVEGWK</sequence>
<dbReference type="Proteomes" id="UP000324222">
    <property type="component" value="Unassembled WGS sequence"/>
</dbReference>
<comment type="caution">
    <text evidence="1">The sequence shown here is derived from an EMBL/GenBank/DDBJ whole genome shotgun (WGS) entry which is preliminary data.</text>
</comment>
<evidence type="ECO:0000313" key="2">
    <source>
        <dbReference type="Proteomes" id="UP000324222"/>
    </source>
</evidence>
<name>A0A5B7E663_PORTR</name>
<keyword evidence="2" id="KW-1185">Reference proteome</keyword>
<dbReference type="EMBL" id="VSRR010001970">
    <property type="protein sequence ID" value="MPC28815.1"/>
    <property type="molecule type" value="Genomic_DNA"/>
</dbReference>
<organism evidence="1 2">
    <name type="scientific">Portunus trituberculatus</name>
    <name type="common">Swimming crab</name>
    <name type="synonym">Neptunus trituberculatus</name>
    <dbReference type="NCBI Taxonomy" id="210409"/>
    <lineage>
        <taxon>Eukaryota</taxon>
        <taxon>Metazoa</taxon>
        <taxon>Ecdysozoa</taxon>
        <taxon>Arthropoda</taxon>
        <taxon>Crustacea</taxon>
        <taxon>Multicrustacea</taxon>
        <taxon>Malacostraca</taxon>
        <taxon>Eumalacostraca</taxon>
        <taxon>Eucarida</taxon>
        <taxon>Decapoda</taxon>
        <taxon>Pleocyemata</taxon>
        <taxon>Brachyura</taxon>
        <taxon>Eubrachyura</taxon>
        <taxon>Portunoidea</taxon>
        <taxon>Portunidae</taxon>
        <taxon>Portuninae</taxon>
        <taxon>Portunus</taxon>
    </lineage>
</organism>
<dbReference type="AlphaFoldDB" id="A0A5B7E663"/>
<accession>A0A5B7E663</accession>
<protein>
    <submittedName>
        <fullName evidence="1">Uncharacterized protein</fullName>
    </submittedName>
</protein>
<proteinExistence type="predicted"/>
<evidence type="ECO:0000313" key="1">
    <source>
        <dbReference type="EMBL" id="MPC28815.1"/>
    </source>
</evidence>
<reference evidence="1 2" key="1">
    <citation type="submission" date="2019-05" db="EMBL/GenBank/DDBJ databases">
        <title>Another draft genome of Portunus trituberculatus and its Hox gene families provides insights of decapod evolution.</title>
        <authorList>
            <person name="Jeong J.-H."/>
            <person name="Song I."/>
            <person name="Kim S."/>
            <person name="Choi T."/>
            <person name="Kim D."/>
            <person name="Ryu S."/>
            <person name="Kim W."/>
        </authorList>
    </citation>
    <scope>NUCLEOTIDE SEQUENCE [LARGE SCALE GENOMIC DNA]</scope>
    <source>
        <tissue evidence="1">Muscle</tissue>
    </source>
</reference>
<gene>
    <name evidence="1" type="ORF">E2C01_022025</name>
</gene>